<sequence length="436" mass="41776">MALKFAAGFGAGTGTTVADDSGSGHPLTVVAGSYTASGHTGPGFQNSLGTNTTGASGTVAAVSGAACTLMAWVKPSSLPTNGVQLICGAMQTGGSTDFALWSQRGDFSTHNVLQGDARLGGGVVAANGTALTVGTWVHVALTFDGANLKLWRDGTVIATVANAGTLASTTNFVIAGMNISGVTGNIGPGVVDDVRYFDSDESANMATWMATPVSGAGDQFTDAGTATITLGATGTQSRVATATGTAGLALGATGTASAQRAATGTAGLTLGATGSSGHIAADAGAAALTLGATGAYARVVTLAGLAELVLGGDGAALHVATDAGTAALTLLATGTVDSGESVDAGTALLTLGATGVQTARRAAVGSAPLVLGAVGTHAAVRTAAGTAVLELLATGVVGGGTVHGAVEPRLTILPNLATLAIRGNEATLSIDQGGTA</sequence>
<organism evidence="4 5">
    <name type="scientific">Amycolatopsis rhabdoformis</name>
    <dbReference type="NCBI Taxonomy" id="1448059"/>
    <lineage>
        <taxon>Bacteria</taxon>
        <taxon>Bacillati</taxon>
        <taxon>Actinomycetota</taxon>
        <taxon>Actinomycetes</taxon>
        <taxon>Pseudonocardiales</taxon>
        <taxon>Pseudonocardiaceae</taxon>
        <taxon>Amycolatopsis</taxon>
    </lineage>
</organism>
<dbReference type="Pfam" id="PF13385">
    <property type="entry name" value="Laminin_G_3"/>
    <property type="match status" value="1"/>
</dbReference>
<dbReference type="SMART" id="SM00560">
    <property type="entry name" value="LamGL"/>
    <property type="match status" value="1"/>
</dbReference>
<protein>
    <submittedName>
        <fullName evidence="4">LamG-like jellyroll fold domain-containing protein</fullName>
    </submittedName>
</protein>
<dbReference type="EMBL" id="CP142149">
    <property type="protein sequence ID" value="WSE26094.1"/>
    <property type="molecule type" value="Genomic_DNA"/>
</dbReference>
<dbReference type="RefSeq" id="WP_326565061.1">
    <property type="nucleotide sequence ID" value="NZ_CP142149.1"/>
</dbReference>
<keyword evidence="5" id="KW-1185">Reference proteome</keyword>
<evidence type="ECO:0000259" key="3">
    <source>
        <dbReference type="SMART" id="SM00560"/>
    </source>
</evidence>
<proteinExistence type="predicted"/>
<dbReference type="SUPFAM" id="SSF49899">
    <property type="entry name" value="Concanavalin A-like lectins/glucanases"/>
    <property type="match status" value="1"/>
</dbReference>
<dbReference type="InterPro" id="IPR013320">
    <property type="entry name" value="ConA-like_dom_sf"/>
</dbReference>
<keyword evidence="2" id="KW-1015">Disulfide bond</keyword>
<accession>A0ABZ1HW12</accession>
<evidence type="ECO:0000313" key="4">
    <source>
        <dbReference type="EMBL" id="WSE26094.1"/>
    </source>
</evidence>
<evidence type="ECO:0000313" key="5">
    <source>
        <dbReference type="Proteomes" id="UP001330812"/>
    </source>
</evidence>
<gene>
    <name evidence="4" type="ORF">VSH64_24785</name>
</gene>
<keyword evidence="1" id="KW-0732">Signal</keyword>
<reference evidence="4 5" key="1">
    <citation type="journal article" date="2015" name="Int. J. Syst. Evol. Microbiol.">
        <title>Amycolatopsis rhabdoformis sp. nov., an actinomycete isolated from a tropical forest soil.</title>
        <authorList>
            <person name="Souza W.R."/>
            <person name="Silva R.E."/>
            <person name="Goodfellow M."/>
            <person name="Busarakam K."/>
            <person name="Figueiro F.S."/>
            <person name="Ferreira D."/>
            <person name="Rodrigues-Filho E."/>
            <person name="Moraes L.A.B."/>
            <person name="Zucchi T.D."/>
        </authorList>
    </citation>
    <scope>NUCLEOTIDE SEQUENCE [LARGE SCALE GENOMIC DNA]</scope>
    <source>
        <strain evidence="4 5">NCIMB 14900</strain>
    </source>
</reference>
<feature type="domain" description="LamG-like jellyroll fold" evidence="3">
    <location>
        <begin position="65"/>
        <end position="204"/>
    </location>
</feature>
<dbReference type="Proteomes" id="UP001330812">
    <property type="component" value="Chromosome"/>
</dbReference>
<dbReference type="Gene3D" id="2.60.120.200">
    <property type="match status" value="1"/>
</dbReference>
<name>A0ABZ1HW12_9PSEU</name>
<evidence type="ECO:0000256" key="2">
    <source>
        <dbReference type="ARBA" id="ARBA00023157"/>
    </source>
</evidence>
<evidence type="ECO:0000256" key="1">
    <source>
        <dbReference type="ARBA" id="ARBA00022729"/>
    </source>
</evidence>
<dbReference type="InterPro" id="IPR006558">
    <property type="entry name" value="LamG-like"/>
</dbReference>